<evidence type="ECO:0000256" key="1">
    <source>
        <dbReference type="ARBA" id="ARBA00010574"/>
    </source>
</evidence>
<protein>
    <recommendedName>
        <fullName evidence="2">Ribosomal silencing factor RsfS</fullName>
    </recommendedName>
</protein>
<dbReference type="STRING" id="1505727.GA0061077_0390"/>
<evidence type="ECO:0000313" key="3">
    <source>
        <dbReference type="EMBL" id="SCC78716.1"/>
    </source>
</evidence>
<comment type="subunit">
    <text evidence="2">Interacts with ribosomal protein uL14 (rplN).</text>
</comment>
<dbReference type="SUPFAM" id="SSF81301">
    <property type="entry name" value="Nucleotidyltransferase"/>
    <property type="match status" value="1"/>
</dbReference>
<dbReference type="InterPro" id="IPR004394">
    <property type="entry name" value="Iojap/RsfS/C7orf30"/>
</dbReference>
<sequence length="138" mass="15164">MAALQSSIDALRLAAAAADRIKATDIVAFDVTGPVGITDAMLMATASSERQVLAVAEEIERELYAKCNKLEPLGREGLSEARWVLLDYGDFLIHVMHEEERLYYDIEQLWQDCPRIGLQLPTTPEVATAATDSTIGQN</sequence>
<dbReference type="GO" id="GO:0043023">
    <property type="term" value="F:ribosomal large subunit binding"/>
    <property type="evidence" value="ECO:0007669"/>
    <property type="project" value="TreeGrafter"/>
</dbReference>
<evidence type="ECO:0000313" key="4">
    <source>
        <dbReference type="Proteomes" id="UP000242610"/>
    </source>
</evidence>
<evidence type="ECO:0000256" key="2">
    <source>
        <dbReference type="HAMAP-Rule" id="MF_01477"/>
    </source>
</evidence>
<dbReference type="OrthoDB" id="9793681at2"/>
<name>A0A1C4H1E2_9BIFI</name>
<dbReference type="InterPro" id="IPR043519">
    <property type="entry name" value="NT_sf"/>
</dbReference>
<organism evidence="3 4">
    <name type="scientific">Bifidobacterium commune</name>
    <dbReference type="NCBI Taxonomy" id="1505727"/>
    <lineage>
        <taxon>Bacteria</taxon>
        <taxon>Bacillati</taxon>
        <taxon>Actinomycetota</taxon>
        <taxon>Actinomycetes</taxon>
        <taxon>Bifidobacteriales</taxon>
        <taxon>Bifidobacteriaceae</taxon>
        <taxon>Bifidobacterium</taxon>
    </lineage>
</organism>
<dbReference type="Proteomes" id="UP000242610">
    <property type="component" value="Unassembled WGS sequence"/>
</dbReference>
<dbReference type="Pfam" id="PF02410">
    <property type="entry name" value="RsfS"/>
    <property type="match status" value="1"/>
</dbReference>
<keyword evidence="2" id="KW-0963">Cytoplasm</keyword>
<dbReference type="EMBL" id="FMBL01000001">
    <property type="protein sequence ID" value="SCC78716.1"/>
    <property type="molecule type" value="Genomic_DNA"/>
</dbReference>
<keyword evidence="4" id="KW-1185">Reference proteome</keyword>
<reference evidence="4" key="1">
    <citation type="submission" date="2016-08" db="EMBL/GenBank/DDBJ databases">
        <authorList>
            <person name="Varghese N."/>
            <person name="Submissions Spin"/>
        </authorList>
    </citation>
    <scope>NUCLEOTIDE SEQUENCE [LARGE SCALE GENOMIC DNA]</scope>
    <source>
        <strain evidence="4">R-52791</strain>
    </source>
</reference>
<dbReference type="NCBIfam" id="TIGR00090">
    <property type="entry name" value="rsfS_iojap_ybeB"/>
    <property type="match status" value="1"/>
</dbReference>
<comment type="subcellular location">
    <subcellularLocation>
        <location evidence="2">Cytoplasm</location>
    </subcellularLocation>
</comment>
<keyword evidence="2" id="KW-0678">Repressor</keyword>
<dbReference type="GO" id="GO:0005737">
    <property type="term" value="C:cytoplasm"/>
    <property type="evidence" value="ECO:0007669"/>
    <property type="project" value="UniProtKB-SubCell"/>
</dbReference>
<dbReference type="RefSeq" id="WP_091847237.1">
    <property type="nucleotide sequence ID" value="NZ_FMBL01000001.1"/>
</dbReference>
<dbReference type="GO" id="GO:0017148">
    <property type="term" value="P:negative regulation of translation"/>
    <property type="evidence" value="ECO:0007669"/>
    <property type="project" value="UniProtKB-UniRule"/>
</dbReference>
<dbReference type="PANTHER" id="PTHR21043">
    <property type="entry name" value="IOJAP SUPERFAMILY ORTHOLOG"/>
    <property type="match status" value="1"/>
</dbReference>
<dbReference type="GO" id="GO:0042256">
    <property type="term" value="P:cytosolic ribosome assembly"/>
    <property type="evidence" value="ECO:0007669"/>
    <property type="project" value="UniProtKB-UniRule"/>
</dbReference>
<dbReference type="GO" id="GO:0090071">
    <property type="term" value="P:negative regulation of ribosome biogenesis"/>
    <property type="evidence" value="ECO:0007669"/>
    <property type="project" value="UniProtKB-UniRule"/>
</dbReference>
<accession>A0A1C4H1E2</accession>
<comment type="function">
    <text evidence="2">Functions as a ribosomal silencing factor. Interacts with ribosomal protein uL14 (rplN), blocking formation of intersubunit bridge B8. Prevents association of the 30S and 50S ribosomal subunits and the formation of functional ribosomes, thus repressing translation.</text>
</comment>
<comment type="similarity">
    <text evidence="1 2">Belongs to the Iojap/RsfS family.</text>
</comment>
<keyword evidence="2" id="KW-0810">Translation regulation</keyword>
<gene>
    <name evidence="2" type="primary">rsfS</name>
    <name evidence="3" type="ORF">GA0061077_0390</name>
</gene>
<dbReference type="AlphaFoldDB" id="A0A1C4H1E2"/>
<dbReference type="PANTHER" id="PTHR21043:SF0">
    <property type="entry name" value="MITOCHONDRIAL ASSEMBLY OF RIBOSOMAL LARGE SUBUNIT PROTEIN 1"/>
    <property type="match status" value="1"/>
</dbReference>
<dbReference type="HAMAP" id="MF_01477">
    <property type="entry name" value="Iojap_RsfS"/>
    <property type="match status" value="1"/>
</dbReference>
<proteinExistence type="inferred from homology"/>
<dbReference type="Gene3D" id="3.30.460.10">
    <property type="entry name" value="Beta Polymerase, domain 2"/>
    <property type="match status" value="1"/>
</dbReference>